<evidence type="ECO:0000256" key="1">
    <source>
        <dbReference type="SAM" id="MobiDB-lite"/>
    </source>
</evidence>
<evidence type="ECO:0000313" key="3">
    <source>
        <dbReference type="EMBL" id="KAK8092615.1"/>
    </source>
</evidence>
<dbReference type="Pfam" id="PF20248">
    <property type="entry name" value="DUF6603"/>
    <property type="match status" value="1"/>
</dbReference>
<sequence>MKLMAKKDLDVLGLRAGESTPPANKKDAKEAAGAVTALDTGGSDNPQQRLGTNRAFQTSVQAKVDLAVLPTIHVDLIGDLKLPLDDMYYIWTQDKVPPQPKVPKTNSRQAGFTRGDLDQLNSIKPFEGGDEILVKDKFKTHDLADLMLAAGSAHAPLKKKAGPLSVSNVGLKYKGKTLSVILDANFDLGPLAFALLGFRIDLEINTLDTLKDIKVGFNLDGHSAAFDKPPLAIAGIIRQGNAGGIQYYAGGLIFSYIPYQFMAAGFYGKVSKEGEAPLHRHSFLPSSTAHWCRLVLPTSRV</sequence>
<comment type="caution">
    <text evidence="3">The sequence shown here is derived from an EMBL/GenBank/DDBJ whole genome shotgun (WGS) entry which is preliminary data.</text>
</comment>
<evidence type="ECO:0000259" key="2">
    <source>
        <dbReference type="Pfam" id="PF20248"/>
    </source>
</evidence>
<feature type="domain" description="DUF6603" evidence="2">
    <location>
        <begin position="157"/>
        <end position="273"/>
    </location>
</feature>
<dbReference type="AlphaFoldDB" id="A0AAW0Q2J3"/>
<protein>
    <recommendedName>
        <fullName evidence="2">DUF6603 domain-containing protein</fullName>
    </recommendedName>
</protein>
<dbReference type="Proteomes" id="UP001392437">
    <property type="component" value="Unassembled WGS sequence"/>
</dbReference>
<dbReference type="EMBL" id="JAQQWP010000013">
    <property type="protein sequence ID" value="KAK8092615.1"/>
    <property type="molecule type" value="Genomic_DNA"/>
</dbReference>
<reference evidence="3 4" key="1">
    <citation type="submission" date="2023-01" db="EMBL/GenBank/DDBJ databases">
        <title>Analysis of 21 Apiospora genomes using comparative genomics revels a genus with tremendous synthesis potential of carbohydrate active enzymes and secondary metabolites.</title>
        <authorList>
            <person name="Sorensen T."/>
        </authorList>
    </citation>
    <scope>NUCLEOTIDE SEQUENCE [LARGE SCALE GENOMIC DNA]</scope>
    <source>
        <strain evidence="3 4">CBS 117206</strain>
    </source>
</reference>
<dbReference type="InterPro" id="IPR046538">
    <property type="entry name" value="DUF6603"/>
</dbReference>
<organism evidence="3 4">
    <name type="scientific">Apiospora kogelbergensis</name>
    <dbReference type="NCBI Taxonomy" id="1337665"/>
    <lineage>
        <taxon>Eukaryota</taxon>
        <taxon>Fungi</taxon>
        <taxon>Dikarya</taxon>
        <taxon>Ascomycota</taxon>
        <taxon>Pezizomycotina</taxon>
        <taxon>Sordariomycetes</taxon>
        <taxon>Xylariomycetidae</taxon>
        <taxon>Amphisphaeriales</taxon>
        <taxon>Apiosporaceae</taxon>
        <taxon>Apiospora</taxon>
    </lineage>
</organism>
<proteinExistence type="predicted"/>
<keyword evidence="4" id="KW-1185">Reference proteome</keyword>
<accession>A0AAW0Q2J3</accession>
<gene>
    <name evidence="3" type="ORF">PG999_014814</name>
</gene>
<feature type="region of interest" description="Disordered" evidence="1">
    <location>
        <begin position="15"/>
        <end position="50"/>
    </location>
</feature>
<name>A0AAW0Q2J3_9PEZI</name>
<evidence type="ECO:0000313" key="4">
    <source>
        <dbReference type="Proteomes" id="UP001392437"/>
    </source>
</evidence>